<keyword evidence="2" id="KW-0808">Transferase</keyword>
<protein>
    <submittedName>
        <fullName evidence="2">Acetyltransferase (GNAT) family</fullName>
    </submittedName>
</protein>
<dbReference type="AlphaFoldDB" id="A0A379FPQ4"/>
<dbReference type="InterPro" id="IPR016181">
    <property type="entry name" value="Acyl_CoA_acyltransferase"/>
</dbReference>
<sequence>MNIIIAHEITTEDKEELLAGLRSFNTQFLNADRFGSLGIYFKNDDGVMLGGLLASIKANWLCIDYLWVSEIVRNDGLGRELMYTAEREAIKLGCIHSLVDTFSFQALPFYEKLGYVKQMSLPDFPETGMQRHYLTKRDI</sequence>
<dbReference type="GO" id="GO:0016747">
    <property type="term" value="F:acyltransferase activity, transferring groups other than amino-acyl groups"/>
    <property type="evidence" value="ECO:0007669"/>
    <property type="project" value="InterPro"/>
</dbReference>
<dbReference type="PROSITE" id="PS51186">
    <property type="entry name" value="GNAT"/>
    <property type="match status" value="1"/>
</dbReference>
<dbReference type="EMBL" id="UGTZ01000001">
    <property type="protein sequence ID" value="SUC30784.1"/>
    <property type="molecule type" value="Genomic_DNA"/>
</dbReference>
<dbReference type="CDD" id="cd04301">
    <property type="entry name" value="NAT_SF"/>
    <property type="match status" value="1"/>
</dbReference>
<gene>
    <name evidence="2" type="ORF">NCTC11801_01724</name>
</gene>
<dbReference type="GeneID" id="93672693"/>
<evidence type="ECO:0000313" key="2">
    <source>
        <dbReference type="EMBL" id="SUC30784.1"/>
    </source>
</evidence>
<dbReference type="RefSeq" id="WP_115166994.1">
    <property type="nucleotide sequence ID" value="NZ_ABEXOC020000003.1"/>
</dbReference>
<dbReference type="Pfam" id="PF00583">
    <property type="entry name" value="Acetyltransf_1"/>
    <property type="match status" value="1"/>
</dbReference>
<evidence type="ECO:0000313" key="3">
    <source>
        <dbReference type="Proteomes" id="UP000254208"/>
    </source>
</evidence>
<dbReference type="Proteomes" id="UP000254208">
    <property type="component" value="Unassembled WGS sequence"/>
</dbReference>
<evidence type="ECO:0000259" key="1">
    <source>
        <dbReference type="PROSITE" id="PS51186"/>
    </source>
</evidence>
<accession>A0A379FPQ4</accession>
<dbReference type="SUPFAM" id="SSF55729">
    <property type="entry name" value="Acyl-CoA N-acyltransferases (Nat)"/>
    <property type="match status" value="1"/>
</dbReference>
<proteinExistence type="predicted"/>
<reference evidence="2 3" key="1">
    <citation type="submission" date="2018-06" db="EMBL/GenBank/DDBJ databases">
        <authorList>
            <consortium name="Pathogen Informatics"/>
            <person name="Doyle S."/>
        </authorList>
    </citation>
    <scope>NUCLEOTIDE SEQUENCE [LARGE SCALE GENOMIC DNA]</scope>
    <source>
        <strain evidence="2 3">NCTC11801</strain>
    </source>
</reference>
<organism evidence="2 3">
    <name type="scientific">Providencia rettgeri</name>
    <dbReference type="NCBI Taxonomy" id="587"/>
    <lineage>
        <taxon>Bacteria</taxon>
        <taxon>Pseudomonadati</taxon>
        <taxon>Pseudomonadota</taxon>
        <taxon>Gammaproteobacteria</taxon>
        <taxon>Enterobacterales</taxon>
        <taxon>Morganellaceae</taxon>
        <taxon>Providencia</taxon>
    </lineage>
</organism>
<dbReference type="Gene3D" id="3.40.630.30">
    <property type="match status" value="1"/>
</dbReference>
<dbReference type="InterPro" id="IPR000182">
    <property type="entry name" value="GNAT_dom"/>
</dbReference>
<feature type="domain" description="N-acetyltransferase" evidence="1">
    <location>
        <begin position="1"/>
        <end position="139"/>
    </location>
</feature>
<name>A0A379FPQ4_PRORE</name>